<protein>
    <submittedName>
        <fullName evidence="1">Uncharacterized protein</fullName>
    </submittedName>
</protein>
<reference evidence="1 2" key="1">
    <citation type="submission" date="2018-02" db="EMBL/GenBank/DDBJ databases">
        <title>Genome sequence of the basidiomycete white-rot fungus Phlebia centrifuga.</title>
        <authorList>
            <person name="Granchi Z."/>
            <person name="Peng M."/>
            <person name="de Vries R.P."/>
            <person name="Hilden K."/>
            <person name="Makela M.R."/>
            <person name="Grigoriev I."/>
            <person name="Riley R."/>
        </authorList>
    </citation>
    <scope>NUCLEOTIDE SEQUENCE [LARGE SCALE GENOMIC DNA]</scope>
    <source>
        <strain evidence="1 2">FBCC195</strain>
    </source>
</reference>
<keyword evidence="2" id="KW-1185">Reference proteome</keyword>
<evidence type="ECO:0000313" key="2">
    <source>
        <dbReference type="Proteomes" id="UP000186601"/>
    </source>
</evidence>
<accession>A0A2R6NEI8</accession>
<organism evidence="1 2">
    <name type="scientific">Hermanssonia centrifuga</name>
    <dbReference type="NCBI Taxonomy" id="98765"/>
    <lineage>
        <taxon>Eukaryota</taxon>
        <taxon>Fungi</taxon>
        <taxon>Dikarya</taxon>
        <taxon>Basidiomycota</taxon>
        <taxon>Agaricomycotina</taxon>
        <taxon>Agaricomycetes</taxon>
        <taxon>Polyporales</taxon>
        <taxon>Meruliaceae</taxon>
        <taxon>Hermanssonia</taxon>
    </lineage>
</organism>
<gene>
    <name evidence="1" type="ORF">PHLCEN_2v13331</name>
</gene>
<dbReference type="Proteomes" id="UP000186601">
    <property type="component" value="Unassembled WGS sequence"/>
</dbReference>
<comment type="caution">
    <text evidence="1">The sequence shown here is derived from an EMBL/GenBank/DDBJ whole genome shotgun (WGS) entry which is preliminary data.</text>
</comment>
<name>A0A2R6NEI8_9APHY</name>
<evidence type="ECO:0000313" key="1">
    <source>
        <dbReference type="EMBL" id="PSR70794.1"/>
    </source>
</evidence>
<proteinExistence type="predicted"/>
<dbReference type="EMBL" id="MLYV02001318">
    <property type="protein sequence ID" value="PSR70794.1"/>
    <property type="molecule type" value="Genomic_DNA"/>
</dbReference>
<feature type="non-terminal residue" evidence="1">
    <location>
        <position position="1"/>
    </location>
</feature>
<dbReference type="AlphaFoldDB" id="A0A2R6NEI8"/>
<sequence length="62" mass="6659">GKLSADLCVATGAEGKCFFVALSLDALWLRLDENVIEENGCPMGCARKNSAFESRPHDSGKE</sequence>